<accession>A0A4V2SB86</accession>
<evidence type="ECO:0000256" key="1">
    <source>
        <dbReference type="ARBA" id="ARBA00009350"/>
    </source>
</evidence>
<dbReference type="EMBL" id="SLWV01000012">
    <property type="protein sequence ID" value="TCO74540.1"/>
    <property type="molecule type" value="Genomic_DNA"/>
</dbReference>
<dbReference type="RefSeq" id="WP_132245237.1">
    <property type="nucleotide sequence ID" value="NZ_SLWV01000012.1"/>
</dbReference>
<proteinExistence type="inferred from homology"/>
<evidence type="ECO:0000313" key="3">
    <source>
        <dbReference type="EMBL" id="TCO74540.1"/>
    </source>
</evidence>
<sequence>MPRPKKWRRVASIPKTKVFGPFDDDKEQKDIVIMNVEEFESIRLMDLKGLDQSECAKKMAVARTTFQRIYKDAKRKMADVVVNGKVLKIEGGNYALNQCCIKCENCGFIWNKRYEEGNNQYKCPKCGYEDKHDCMENEFMEICRDCKRHRHRGK</sequence>
<protein>
    <recommendedName>
        <fullName evidence="2">UPF0251 protein EV214_11216</fullName>
    </recommendedName>
</protein>
<dbReference type="Pfam" id="PF02001">
    <property type="entry name" value="DUF134"/>
    <property type="match status" value="1"/>
</dbReference>
<dbReference type="InterPro" id="IPR002852">
    <property type="entry name" value="UPF0251"/>
</dbReference>
<dbReference type="PANTHER" id="PTHR37478">
    <property type="match status" value="1"/>
</dbReference>
<comment type="caution">
    <text evidence="3">The sequence shown here is derived from an EMBL/GenBank/DDBJ whole genome shotgun (WGS) entry which is preliminary data.</text>
</comment>
<dbReference type="PANTHER" id="PTHR37478:SF2">
    <property type="entry name" value="UPF0251 PROTEIN TK0562"/>
    <property type="match status" value="1"/>
</dbReference>
<dbReference type="GO" id="GO:0003677">
    <property type="term" value="F:DNA binding"/>
    <property type="evidence" value="ECO:0007669"/>
    <property type="project" value="UniProtKB-KW"/>
</dbReference>
<evidence type="ECO:0000313" key="4">
    <source>
        <dbReference type="Proteomes" id="UP000294919"/>
    </source>
</evidence>
<dbReference type="HAMAP" id="MF_00674">
    <property type="entry name" value="UPF0251"/>
    <property type="match status" value="1"/>
</dbReference>
<dbReference type="AlphaFoldDB" id="A0A4V2SB86"/>
<organism evidence="3 4">
    <name type="scientific">Marinisporobacter balticus</name>
    <dbReference type="NCBI Taxonomy" id="2018667"/>
    <lineage>
        <taxon>Bacteria</taxon>
        <taxon>Bacillati</taxon>
        <taxon>Bacillota</taxon>
        <taxon>Clostridia</taxon>
        <taxon>Peptostreptococcales</taxon>
        <taxon>Thermotaleaceae</taxon>
        <taxon>Marinisporobacter</taxon>
    </lineage>
</organism>
<evidence type="ECO:0000256" key="2">
    <source>
        <dbReference type="HAMAP-Rule" id="MF_00674"/>
    </source>
</evidence>
<comment type="similarity">
    <text evidence="1 2">Belongs to the UPF0251 family.</text>
</comment>
<dbReference type="Proteomes" id="UP000294919">
    <property type="component" value="Unassembled WGS sequence"/>
</dbReference>
<gene>
    <name evidence="3" type="ORF">EV214_11216</name>
</gene>
<dbReference type="OrthoDB" id="280278at2"/>
<keyword evidence="4" id="KW-1185">Reference proteome</keyword>
<keyword evidence="3" id="KW-0238">DNA-binding</keyword>
<name>A0A4V2SB86_9FIRM</name>
<reference evidence="3 4" key="1">
    <citation type="submission" date="2019-03" db="EMBL/GenBank/DDBJ databases">
        <title>Genomic Encyclopedia of Type Strains, Phase IV (KMG-IV): sequencing the most valuable type-strain genomes for metagenomic binning, comparative biology and taxonomic classification.</title>
        <authorList>
            <person name="Goeker M."/>
        </authorList>
    </citation>
    <scope>NUCLEOTIDE SEQUENCE [LARGE SCALE GENOMIC DNA]</scope>
    <source>
        <strain evidence="3 4">DSM 102940</strain>
    </source>
</reference>